<keyword evidence="13" id="KW-1185">Reference proteome</keyword>
<dbReference type="AlphaFoldDB" id="A0AAV7ILU5"/>
<comment type="cofactor">
    <cofactor evidence="9">
        <name>Zn(2+)</name>
        <dbReference type="ChEBI" id="CHEBI:29105"/>
    </cofactor>
    <text evidence="9">Binds 1 zinc ion.</text>
</comment>
<dbReference type="GO" id="GO:0004222">
    <property type="term" value="F:metalloendopeptidase activity"/>
    <property type="evidence" value="ECO:0007669"/>
    <property type="project" value="UniProtKB-EC"/>
</dbReference>
<evidence type="ECO:0000256" key="5">
    <source>
        <dbReference type="ARBA" id="ARBA00022833"/>
    </source>
</evidence>
<dbReference type="InterPro" id="IPR045090">
    <property type="entry name" value="Pept_M3A_M3B"/>
</dbReference>
<dbReference type="InterPro" id="IPR034005">
    <property type="entry name" value="M3A_DCP"/>
</dbReference>
<name>A0AAV7ILU5_COTGL</name>
<dbReference type="InterPro" id="IPR024079">
    <property type="entry name" value="MetalloPept_cat_dom_sf"/>
</dbReference>
<dbReference type="EMBL" id="JAHXZJ010001119">
    <property type="protein sequence ID" value="KAH0553580.1"/>
    <property type="molecule type" value="Genomic_DNA"/>
</dbReference>
<keyword evidence="2 9" id="KW-0645">Protease</keyword>
<evidence type="ECO:0000256" key="9">
    <source>
        <dbReference type="RuleBase" id="RU003435"/>
    </source>
</evidence>
<dbReference type="GO" id="GO:0046872">
    <property type="term" value="F:metal ion binding"/>
    <property type="evidence" value="ECO:0007669"/>
    <property type="project" value="UniProtKB-UniRule"/>
</dbReference>
<feature type="domain" description="Peptidase M3A/M3B catalytic" evidence="10">
    <location>
        <begin position="265"/>
        <end position="724"/>
    </location>
</feature>
<dbReference type="Proteomes" id="UP000826195">
    <property type="component" value="Unassembled WGS sequence"/>
</dbReference>
<dbReference type="Pfam" id="PF01432">
    <property type="entry name" value="Peptidase_M3"/>
    <property type="match status" value="1"/>
</dbReference>
<keyword evidence="6 9" id="KW-0482">Metalloprotease</keyword>
<dbReference type="CDD" id="cd06456">
    <property type="entry name" value="M3A_DCP"/>
    <property type="match status" value="1"/>
</dbReference>
<organism evidence="12 13">
    <name type="scientific">Cotesia glomerata</name>
    <name type="common">Lepidopteran parasitic wasp</name>
    <name type="synonym">Apanteles glomeratus</name>
    <dbReference type="NCBI Taxonomy" id="32391"/>
    <lineage>
        <taxon>Eukaryota</taxon>
        <taxon>Metazoa</taxon>
        <taxon>Ecdysozoa</taxon>
        <taxon>Arthropoda</taxon>
        <taxon>Hexapoda</taxon>
        <taxon>Insecta</taxon>
        <taxon>Pterygota</taxon>
        <taxon>Neoptera</taxon>
        <taxon>Endopterygota</taxon>
        <taxon>Hymenoptera</taxon>
        <taxon>Apocrita</taxon>
        <taxon>Ichneumonoidea</taxon>
        <taxon>Braconidae</taxon>
        <taxon>Microgastrinae</taxon>
        <taxon>Cotesia</taxon>
    </lineage>
</organism>
<evidence type="ECO:0000256" key="8">
    <source>
        <dbReference type="ARBA" id="ARBA00026100"/>
    </source>
</evidence>
<dbReference type="PANTHER" id="PTHR11804">
    <property type="entry name" value="PROTEASE M3 THIMET OLIGOPEPTIDASE-RELATED"/>
    <property type="match status" value="1"/>
</dbReference>
<evidence type="ECO:0000256" key="2">
    <source>
        <dbReference type="ARBA" id="ARBA00022670"/>
    </source>
</evidence>
<reference evidence="12 13" key="1">
    <citation type="journal article" date="2021" name="J. Hered.">
        <title>A chromosome-level genome assembly of the parasitoid wasp, Cotesia glomerata (Hymenoptera: Braconidae).</title>
        <authorList>
            <person name="Pinto B.J."/>
            <person name="Weis J.J."/>
            <person name="Gamble T."/>
            <person name="Ode P.J."/>
            <person name="Paul R."/>
            <person name="Zaspel J.M."/>
        </authorList>
    </citation>
    <scope>NUCLEOTIDE SEQUENCE [LARGE SCALE GENOMIC DNA]</scope>
    <source>
        <strain evidence="12">CgM1</strain>
    </source>
</reference>
<dbReference type="Gene3D" id="1.10.1370.10">
    <property type="entry name" value="Neurolysin, domain 3"/>
    <property type="match status" value="1"/>
</dbReference>
<evidence type="ECO:0000256" key="6">
    <source>
        <dbReference type="ARBA" id="ARBA00023049"/>
    </source>
</evidence>
<dbReference type="Gene3D" id="3.40.390.10">
    <property type="entry name" value="Collagenase (Catalytic Domain)"/>
    <property type="match status" value="1"/>
</dbReference>
<evidence type="ECO:0000259" key="10">
    <source>
        <dbReference type="Pfam" id="PF01432"/>
    </source>
</evidence>
<accession>A0AAV7ILU5</accession>
<proteinExistence type="inferred from homology"/>
<dbReference type="InterPro" id="IPR045666">
    <property type="entry name" value="OpdA_N"/>
</dbReference>
<feature type="domain" description="Oligopeptidase A N-terminal" evidence="11">
    <location>
        <begin position="71"/>
        <end position="192"/>
    </location>
</feature>
<dbReference type="EC" id="3.4.24.70" evidence="8"/>
<dbReference type="Gene3D" id="1.10.1370.40">
    <property type="match status" value="1"/>
</dbReference>
<protein>
    <recommendedName>
        <fullName evidence="8">oligopeptidase A</fullName>
        <ecNumber evidence="8">3.4.24.70</ecNumber>
    </recommendedName>
</protein>
<dbReference type="GO" id="GO:0006508">
    <property type="term" value="P:proteolysis"/>
    <property type="evidence" value="ECO:0007669"/>
    <property type="project" value="UniProtKB-KW"/>
</dbReference>
<evidence type="ECO:0000256" key="1">
    <source>
        <dbReference type="ARBA" id="ARBA00006040"/>
    </source>
</evidence>
<evidence type="ECO:0000313" key="13">
    <source>
        <dbReference type="Proteomes" id="UP000826195"/>
    </source>
</evidence>
<dbReference type="InterPro" id="IPR024077">
    <property type="entry name" value="Neurolysin/TOP_dom2"/>
</dbReference>
<gene>
    <name evidence="12" type="ORF">KQX54_002458</name>
</gene>
<keyword evidence="5 9" id="KW-0862">Zinc</keyword>
<dbReference type="Pfam" id="PF19310">
    <property type="entry name" value="TOP_N"/>
    <property type="match status" value="1"/>
</dbReference>
<evidence type="ECO:0000256" key="4">
    <source>
        <dbReference type="ARBA" id="ARBA00022801"/>
    </source>
</evidence>
<evidence type="ECO:0000313" key="12">
    <source>
        <dbReference type="EMBL" id="KAH0553580.1"/>
    </source>
</evidence>
<comment type="caution">
    <text evidence="12">The sequence shown here is derived from an EMBL/GenBank/DDBJ whole genome shotgun (WGS) entry which is preliminary data.</text>
</comment>
<sequence length="732" mass="84834">MAISFCAKRIKILKSYSFNKLTVRNNGFIILLPEIGEDLPEKDPLIKADGFPEFNTFSVERAMAAVGKETTTYEQEVQKLEQQITMKNKVDIVNDLINPLELLHVRLHTTWNITKALYFGNQSLMPTQYYESIHTNMAKANSVPHMSVPLYKAWKKALENPDSNLTPAQQKIIEKHALEGRLNGLDLERKKRDRFTYSNIKINQKRTDFAQLIKFATKMFRTTIDNPHIFKEFPEEFLKFTAVNPNEYEKGPWKITLEPHIVDTFMQYCPDRDQRWNVWQALVSRGAQRGENTLRTSSTLEDIRDHKMEQAKLLGYKSFSHMSMETKMAGSLENIYRVMDNLLEIARPAQEKEFSELTKFAKDRGFTGELMAWDIDYWSRKYAKSVYNFNEEATRDYFPLPQVLKGLFKLIENLFDVQIVEAPVKPDVWHADVRFFEVYDLAAQSPQPVAHFYLDPYERGRKMVSAKTASWAVPIQPRSLVAEKKPLVALIFNFKPPVGDNPSLLTFQDVTYLFKQVGHALQHLLTKVDYSMVGGTNYVQWDAVEVNSNVFGNWLYEPEVLNSICRHHKTGESMPADQLESIHQMRRHMAGYKLCKELYFGRLDLVLHETPDFWVPIVAKLYKQHFVFPLDKMDSHLTSWSAIFSENMGAAYYSYLWAEMLAADVYSAFQEIPQGDNGKDLRKQTGARFRETYLSLGGSVHASQVFRQFRGRDPNYEALLRNVGLKDDEVDD</sequence>
<keyword evidence="4 9" id="KW-0378">Hydrolase</keyword>
<dbReference type="InterPro" id="IPR001567">
    <property type="entry name" value="Pept_M3A_M3B_dom"/>
</dbReference>
<evidence type="ECO:0000256" key="7">
    <source>
        <dbReference type="ARBA" id="ARBA00024603"/>
    </source>
</evidence>
<comment type="similarity">
    <text evidence="1 9">Belongs to the peptidase M3 family.</text>
</comment>
<dbReference type="SUPFAM" id="SSF55486">
    <property type="entry name" value="Metalloproteases ('zincins'), catalytic domain"/>
    <property type="match status" value="1"/>
</dbReference>
<evidence type="ECO:0000256" key="3">
    <source>
        <dbReference type="ARBA" id="ARBA00022723"/>
    </source>
</evidence>
<comment type="catalytic activity">
    <reaction evidence="7">
        <text>Hydrolysis of oligopeptides, with broad specificity. Gly or Ala commonly occur as P1 or P1' residues, but more distant residues are also important, as is shown by the fact that Z-Gly-Pro-Gly-|-Gly-Pro-Ala is cleaved, but not Z-(Gly)(5).</text>
        <dbReference type="EC" id="3.4.24.70"/>
    </reaction>
</comment>
<evidence type="ECO:0000259" key="11">
    <source>
        <dbReference type="Pfam" id="PF19310"/>
    </source>
</evidence>
<dbReference type="PANTHER" id="PTHR11804:SF83">
    <property type="entry name" value="LD37516P"/>
    <property type="match status" value="1"/>
</dbReference>
<keyword evidence="3 9" id="KW-0479">Metal-binding</keyword>